<gene>
    <name evidence="1" type="ORF">Slati_1711700</name>
</gene>
<name>A0AAW2WWM8_9LAMI</name>
<sequence>MLAKQLWLLITKPHSLVARVLKAKYYPSSSPLEARVGNRPSLTWRSIIGTKNIILAGHRLRIGSGQNVRIWKDQWIPRPITFKPITPPPNRLDNAVVAALIDPKTCEWDRLIIDGLFAPSDKDSILGIPLGRTNQPDLPC</sequence>
<protein>
    <submittedName>
        <fullName evidence="1">Uncharacterized protein</fullName>
    </submittedName>
</protein>
<evidence type="ECO:0000313" key="1">
    <source>
        <dbReference type="EMBL" id="KAL0445838.1"/>
    </source>
</evidence>
<reference evidence="1" key="2">
    <citation type="journal article" date="2024" name="Plant">
        <title>Genomic evolution and insights into agronomic trait innovations of Sesamum species.</title>
        <authorList>
            <person name="Miao H."/>
            <person name="Wang L."/>
            <person name="Qu L."/>
            <person name="Liu H."/>
            <person name="Sun Y."/>
            <person name="Le M."/>
            <person name="Wang Q."/>
            <person name="Wei S."/>
            <person name="Zheng Y."/>
            <person name="Lin W."/>
            <person name="Duan Y."/>
            <person name="Cao H."/>
            <person name="Xiong S."/>
            <person name="Wang X."/>
            <person name="Wei L."/>
            <person name="Li C."/>
            <person name="Ma Q."/>
            <person name="Ju M."/>
            <person name="Zhao R."/>
            <person name="Li G."/>
            <person name="Mu C."/>
            <person name="Tian Q."/>
            <person name="Mei H."/>
            <person name="Zhang T."/>
            <person name="Gao T."/>
            <person name="Zhang H."/>
        </authorList>
    </citation>
    <scope>NUCLEOTIDE SEQUENCE</scope>
    <source>
        <tissue evidence="1">Leaf</tissue>
    </source>
</reference>
<dbReference type="AlphaFoldDB" id="A0AAW2WWM8"/>
<dbReference type="EMBL" id="JACGWN010000006">
    <property type="protein sequence ID" value="KAL0445838.1"/>
    <property type="molecule type" value="Genomic_DNA"/>
</dbReference>
<accession>A0AAW2WWM8</accession>
<comment type="caution">
    <text evidence="1">The sequence shown here is derived from an EMBL/GenBank/DDBJ whole genome shotgun (WGS) entry which is preliminary data.</text>
</comment>
<organism evidence="1">
    <name type="scientific">Sesamum latifolium</name>
    <dbReference type="NCBI Taxonomy" id="2727402"/>
    <lineage>
        <taxon>Eukaryota</taxon>
        <taxon>Viridiplantae</taxon>
        <taxon>Streptophyta</taxon>
        <taxon>Embryophyta</taxon>
        <taxon>Tracheophyta</taxon>
        <taxon>Spermatophyta</taxon>
        <taxon>Magnoliopsida</taxon>
        <taxon>eudicotyledons</taxon>
        <taxon>Gunneridae</taxon>
        <taxon>Pentapetalae</taxon>
        <taxon>asterids</taxon>
        <taxon>lamiids</taxon>
        <taxon>Lamiales</taxon>
        <taxon>Pedaliaceae</taxon>
        <taxon>Sesamum</taxon>
    </lineage>
</organism>
<proteinExistence type="predicted"/>
<reference evidence="1" key="1">
    <citation type="submission" date="2020-06" db="EMBL/GenBank/DDBJ databases">
        <authorList>
            <person name="Li T."/>
            <person name="Hu X."/>
            <person name="Zhang T."/>
            <person name="Song X."/>
            <person name="Zhang H."/>
            <person name="Dai N."/>
            <person name="Sheng W."/>
            <person name="Hou X."/>
            <person name="Wei L."/>
        </authorList>
    </citation>
    <scope>NUCLEOTIDE SEQUENCE</scope>
    <source>
        <strain evidence="1">KEN1</strain>
        <tissue evidence="1">Leaf</tissue>
    </source>
</reference>